<dbReference type="PANTHER" id="PTHR45789">
    <property type="entry name" value="FI18025P1"/>
    <property type="match status" value="1"/>
</dbReference>
<dbReference type="PANTHER" id="PTHR45789:SF2">
    <property type="entry name" value="FI18025P1"/>
    <property type="match status" value="1"/>
</dbReference>
<proteinExistence type="predicted"/>
<reference evidence="6 7" key="1">
    <citation type="submission" date="2015-07" db="EMBL/GenBank/DDBJ databases">
        <authorList>
            <person name="Noorani M."/>
        </authorList>
    </citation>
    <scope>NUCLEOTIDE SEQUENCE [LARGE SCALE GENOMIC DNA]</scope>
    <source>
        <strain evidence="6">BBA 69670</strain>
    </source>
</reference>
<dbReference type="Proteomes" id="UP000044841">
    <property type="component" value="Unassembled WGS sequence"/>
</dbReference>
<dbReference type="GO" id="GO:0000978">
    <property type="term" value="F:RNA polymerase II cis-regulatory region sequence-specific DNA binding"/>
    <property type="evidence" value="ECO:0007669"/>
    <property type="project" value="TreeGrafter"/>
</dbReference>
<gene>
    <name evidence="6" type="ORF">RSOLAG22IIIB_04187</name>
</gene>
<feature type="compositionally biased region" description="Pro residues" evidence="4">
    <location>
        <begin position="624"/>
        <end position="650"/>
    </location>
</feature>
<dbReference type="EMBL" id="CYGV01001113">
    <property type="protein sequence ID" value="CUA70449.1"/>
    <property type="molecule type" value="Genomic_DNA"/>
</dbReference>
<dbReference type="AlphaFoldDB" id="A0A0K6FWF3"/>
<feature type="region of interest" description="Disordered" evidence="4">
    <location>
        <begin position="144"/>
        <end position="331"/>
    </location>
</feature>
<dbReference type="SUPFAM" id="SSF47095">
    <property type="entry name" value="HMG-box"/>
    <property type="match status" value="1"/>
</dbReference>
<dbReference type="GO" id="GO:0000981">
    <property type="term" value="F:DNA-binding transcription factor activity, RNA polymerase II-specific"/>
    <property type="evidence" value="ECO:0007669"/>
    <property type="project" value="TreeGrafter"/>
</dbReference>
<keyword evidence="2 3" id="KW-0539">Nucleus</keyword>
<feature type="compositionally biased region" description="Low complexity" evidence="4">
    <location>
        <begin position="532"/>
        <end position="543"/>
    </location>
</feature>
<dbReference type="InterPro" id="IPR036910">
    <property type="entry name" value="HMG_box_dom_sf"/>
</dbReference>
<feature type="compositionally biased region" description="Polar residues" evidence="4">
    <location>
        <begin position="553"/>
        <end position="567"/>
    </location>
</feature>
<evidence type="ECO:0000313" key="7">
    <source>
        <dbReference type="Proteomes" id="UP000044841"/>
    </source>
</evidence>
<name>A0A0K6FWF3_9AGAM</name>
<evidence type="ECO:0000256" key="2">
    <source>
        <dbReference type="ARBA" id="ARBA00023242"/>
    </source>
</evidence>
<keyword evidence="7" id="KW-1185">Reference proteome</keyword>
<dbReference type="GO" id="GO:0005634">
    <property type="term" value="C:nucleus"/>
    <property type="evidence" value="ECO:0007669"/>
    <property type="project" value="UniProtKB-UniRule"/>
</dbReference>
<accession>A0A0K6FWF3</accession>
<evidence type="ECO:0000256" key="3">
    <source>
        <dbReference type="PROSITE-ProRule" id="PRU00267"/>
    </source>
</evidence>
<feature type="compositionally biased region" description="Polar residues" evidence="4">
    <location>
        <begin position="447"/>
        <end position="466"/>
    </location>
</feature>
<feature type="compositionally biased region" description="Low complexity" evidence="4">
    <location>
        <begin position="229"/>
        <end position="238"/>
    </location>
</feature>
<dbReference type="InterPro" id="IPR051356">
    <property type="entry name" value="SOX/SOX-like_TF"/>
</dbReference>
<protein>
    <recommendedName>
        <fullName evidence="5">HMG box domain-containing protein</fullName>
    </recommendedName>
</protein>
<keyword evidence="1 3" id="KW-0238">DNA-binding</keyword>
<organism evidence="6 7">
    <name type="scientific">Rhizoctonia solani</name>
    <dbReference type="NCBI Taxonomy" id="456999"/>
    <lineage>
        <taxon>Eukaryota</taxon>
        <taxon>Fungi</taxon>
        <taxon>Dikarya</taxon>
        <taxon>Basidiomycota</taxon>
        <taxon>Agaricomycotina</taxon>
        <taxon>Agaricomycetes</taxon>
        <taxon>Cantharellales</taxon>
        <taxon>Ceratobasidiaceae</taxon>
        <taxon>Rhizoctonia</taxon>
    </lineage>
</organism>
<dbReference type="SMART" id="SM00398">
    <property type="entry name" value="HMG"/>
    <property type="match status" value="1"/>
</dbReference>
<feature type="compositionally biased region" description="Polar residues" evidence="4">
    <location>
        <begin position="55"/>
        <end position="64"/>
    </location>
</feature>
<dbReference type="Pfam" id="PF00505">
    <property type="entry name" value="HMG_box"/>
    <property type="match status" value="1"/>
</dbReference>
<feature type="domain" description="HMG box" evidence="5">
    <location>
        <begin position="66"/>
        <end position="137"/>
    </location>
</feature>
<dbReference type="PROSITE" id="PS50118">
    <property type="entry name" value="HMG_BOX_2"/>
    <property type="match status" value="1"/>
</dbReference>
<feature type="DNA-binding region" description="HMG box" evidence="3">
    <location>
        <begin position="66"/>
        <end position="137"/>
    </location>
</feature>
<feature type="compositionally biased region" description="Low complexity" evidence="4">
    <location>
        <begin position="495"/>
        <end position="504"/>
    </location>
</feature>
<feature type="region of interest" description="Disordered" evidence="4">
    <location>
        <begin position="440"/>
        <end position="692"/>
    </location>
</feature>
<evidence type="ECO:0000256" key="4">
    <source>
        <dbReference type="SAM" id="MobiDB-lite"/>
    </source>
</evidence>
<dbReference type="InterPro" id="IPR009071">
    <property type="entry name" value="HMG_box_dom"/>
</dbReference>
<dbReference type="Gene3D" id="1.10.30.10">
    <property type="entry name" value="High mobility group box domain"/>
    <property type="match status" value="1"/>
</dbReference>
<feature type="region of interest" description="Disordered" evidence="4">
    <location>
        <begin position="22"/>
        <end position="98"/>
    </location>
</feature>
<sequence length="692" mass="75592">MVCTALEPIPIVAMDTEPQTVIPYQRRQTRRARAMRETVAAMPPTRPDRPRPTPASSSNGNSKAQPPRPPNAWILYRSDKLKELATNQAPGPRKPQAEISKIISQMWQAEGPETKGMYEARAEEKKAEHAALYPDYKFAPMKKEDKAMLRKAQRQEKEEFRAAERNRKKRKGKGRADDEDEDDAPRPFTGALPYPLQRPAQSWYPPSTYGPQGPRYPPPPHPVAHDDQAAFAAAGWSAPVDPQGQAPEQDAPFRADAYQQPDVEGEEEWAGEEGEWGVEEAWAGRARRGAVWDEEQIAGPSEYQPQEEDPVAQWTSISNSPPPQSRQQPSSLTITLPATLNPADQPYTFNLDFDMPMASFAGDPDANVAVSLGGMNLSESSSNPNVGLNDLLRAPLPDIAVSFPDFVGNANGQGNFDVLSTENEEWWSALMEVANIPEDSRSYAESGPSQLIQQSMAGPSYDSQPAPSRPAPLHTQSLPTFTHGLPSPDGDQQGARSRAASSAAYPGQMPGAFPESYHDSYPPPPPQPQPQPQQQQQQYQYQQDYNPSPFAQIASTRSSWRPQQRSRAPSFPAPAQNNTFPYANQPFPSPSGANAFPSPSGAAQFPSPSGAAQFPSPSGAMPRPAHPPPHQTFPARPAPPPTRPPPPFFPPADKGKEKDPEAFDFSGWGSQYAAQPPTPAEDAVRRGVGVSH</sequence>
<feature type="compositionally biased region" description="Basic and acidic residues" evidence="4">
    <location>
        <begin position="144"/>
        <end position="165"/>
    </location>
</feature>
<evidence type="ECO:0000256" key="1">
    <source>
        <dbReference type="ARBA" id="ARBA00023125"/>
    </source>
</evidence>
<feature type="compositionally biased region" description="Acidic residues" evidence="4">
    <location>
        <begin position="263"/>
        <end position="278"/>
    </location>
</feature>
<feature type="compositionally biased region" description="Pro residues" evidence="4">
    <location>
        <begin position="521"/>
        <end position="531"/>
    </location>
</feature>
<evidence type="ECO:0000313" key="6">
    <source>
        <dbReference type="EMBL" id="CUA70449.1"/>
    </source>
</evidence>
<dbReference type="CDD" id="cd01389">
    <property type="entry name" value="HMG-box_ROX1-like"/>
    <property type="match status" value="1"/>
</dbReference>
<evidence type="ECO:0000259" key="5">
    <source>
        <dbReference type="PROSITE" id="PS50118"/>
    </source>
</evidence>